<dbReference type="PANTHER" id="PTHR31649">
    <property type="entry name" value="AGAP009604-PA"/>
    <property type="match status" value="1"/>
</dbReference>
<evidence type="ECO:0000313" key="2">
    <source>
        <dbReference type="Proteomes" id="UP000637423"/>
    </source>
</evidence>
<dbReference type="AlphaFoldDB" id="A0A916XMP3"/>
<sequence>MLRIVGMFALGGIFGWINIDEHKAVKLVQIGVGAPALAATFVFGHADKSDQLRTGSIDFSSFFMSEAYAQSSSPVQSKPNGAFQQILDGFTGNYGKQIDSTENNRPISNHDLPPRAWVDARGGNIPVAALAVGNETIDKNSLSLYACRANYEGGMHPGKIRKGLLGCDIAFGSREQQVETYQVLVSLSDVSYTWISDTNGKIPSGAVKGGVDIPPGKEDLFICRAKFEDKDGIHPGKIRGNFGGCSVSWGGRSAITKKYDVLVQRD</sequence>
<evidence type="ECO:0000313" key="1">
    <source>
        <dbReference type="EMBL" id="GGC84734.1"/>
    </source>
</evidence>
<dbReference type="Proteomes" id="UP000637423">
    <property type="component" value="Unassembled WGS sequence"/>
</dbReference>
<reference evidence="1" key="2">
    <citation type="submission" date="2020-09" db="EMBL/GenBank/DDBJ databases">
        <authorList>
            <person name="Sun Q."/>
            <person name="Zhou Y."/>
        </authorList>
    </citation>
    <scope>NUCLEOTIDE SEQUENCE</scope>
    <source>
        <strain evidence="1">CGMCC 1.10998</strain>
    </source>
</reference>
<gene>
    <name evidence="1" type="ORF">GCM10011396_35080</name>
</gene>
<dbReference type="InterPro" id="IPR006616">
    <property type="entry name" value="DM9_repeat"/>
</dbReference>
<dbReference type="Pfam" id="PF11901">
    <property type="entry name" value="DM9"/>
    <property type="match status" value="1"/>
</dbReference>
<dbReference type="EMBL" id="BMED01000003">
    <property type="protein sequence ID" value="GGC84734.1"/>
    <property type="molecule type" value="Genomic_DNA"/>
</dbReference>
<proteinExistence type="predicted"/>
<dbReference type="PANTHER" id="PTHR31649:SF1">
    <property type="entry name" value="FARNESOIC ACID O-METHYL TRANSFERASE DOMAIN-CONTAINING PROTEIN"/>
    <property type="match status" value="1"/>
</dbReference>
<dbReference type="SMART" id="SM00696">
    <property type="entry name" value="DM9"/>
    <property type="match status" value="2"/>
</dbReference>
<protein>
    <submittedName>
        <fullName evidence="1">Uncharacterized protein</fullName>
    </submittedName>
</protein>
<reference evidence="1" key="1">
    <citation type="journal article" date="2014" name="Int. J. Syst. Evol. Microbiol.">
        <title>Complete genome sequence of Corynebacterium casei LMG S-19264T (=DSM 44701T), isolated from a smear-ripened cheese.</title>
        <authorList>
            <consortium name="US DOE Joint Genome Institute (JGI-PGF)"/>
            <person name="Walter F."/>
            <person name="Albersmeier A."/>
            <person name="Kalinowski J."/>
            <person name="Ruckert C."/>
        </authorList>
    </citation>
    <scope>NUCLEOTIDE SEQUENCE</scope>
    <source>
        <strain evidence="1">CGMCC 1.10998</strain>
    </source>
</reference>
<organism evidence="1 2">
    <name type="scientific">Undibacterium terreum</name>
    <dbReference type="NCBI Taxonomy" id="1224302"/>
    <lineage>
        <taxon>Bacteria</taxon>
        <taxon>Pseudomonadati</taxon>
        <taxon>Pseudomonadota</taxon>
        <taxon>Betaproteobacteria</taxon>
        <taxon>Burkholderiales</taxon>
        <taxon>Oxalobacteraceae</taxon>
        <taxon>Undibacterium</taxon>
    </lineage>
</organism>
<accession>A0A916XMP3</accession>
<comment type="caution">
    <text evidence="1">The sequence shown here is derived from an EMBL/GenBank/DDBJ whole genome shotgun (WGS) entry which is preliminary data.</text>
</comment>
<name>A0A916XMP3_9BURK</name>
<keyword evidence="2" id="KW-1185">Reference proteome</keyword>